<dbReference type="InterPro" id="IPR013425">
    <property type="entry name" value="Autotrns_rpt"/>
</dbReference>
<keyword evidence="9" id="KW-0234">DNA repair</keyword>
<dbReference type="InterPro" id="IPR051547">
    <property type="entry name" value="TDP2-like"/>
</dbReference>
<evidence type="ECO:0000313" key="12">
    <source>
        <dbReference type="Proteomes" id="UP000237682"/>
    </source>
</evidence>
<dbReference type="InterPro" id="IPR011050">
    <property type="entry name" value="Pectin_lyase_fold/virulence"/>
</dbReference>
<sequence length="1164" mass="122315">MAIGDGRREWRRGLFGIGAHLLSGVALCTLASTPSLAQDDGTLRIMTLNIWNQFKQNPEVVADFMTKVNFDVLGMQEVNGSKYVSDIPGFLEKAGLGTYGKVQIGDVGIISRLPGSFGTYVLPGISTQGRNISYTIADQQGGRPQTVVGTVHLDYADGPQGRVKEAQALNEWAKTSSRPVILMGDFNAGDVAERGLMSAAQQSYFYAGYVVGSYGDNALYKKLRDEYLGADQLAKAQAYFDDMRSGGKGKEKYRSVIQAYFDANRSKYPGITNIGQMSWRQWEEIIALDAQAKGITFKDETYPVADNQPVTMNVLKKQYMLLQTEAVREHFKPHDLNDGSSTWPSAGEDDTNTWASWDRTKIDHFLASRPFGKWYVLADDPNDPYSGVIKDVYVTKPDGTKAPISDHEPVAHNLKWIGPALESYTETAGGKSSDKTRLVWGEQANTFAKDGKEFFLTRNNMRRDIYLGQISDANGNPILAGLTEEEKKTLLDCASKDPRFQQAIQEYCIDDHSFIGETLVKDKGVLIVEEDAALGTSQARLRLADGTLRIIGNDMHGLDRALVLEGVGGSLDVASAGNAVTLGQAITGEGGLTKLGAGGLRLTGTGTYAGPTLVKQGTLVVDGSLTSTVTVDRGAALGGSGAIGGLEAKSGSLVTPTGAGVLTVKGDARFSQGSYYQVDVGAGDKADKIAVTGKATLDGGTVLIGAQGGNSLLSKEQLLALYGKEYTILTAEGGVSGRFEGALPDYAFLGASFGYDPTEVTMTIGRNGRSFASVGQTANQRAAAAGLESLGRGNALFDDFLVANAGADLAGHLASLSGEVNVSARTALIEGDSQLSAMATDRLRSAFETTAAAGLPATGAGTASAMPMQFASLGASNTPVASASPAALPAADGLSVWGQGFGSWGRSGSTGNAAGMTRNSGGFLVGADTPVALGETDVRLGALAGYSRTSFSTRGLGSGDSDNYHLGLYAGTMVGQLALRAGAFYTWHDISTSRVAGGQGVSADYRAGTTQVFGEAGYNLRFGAFGFEPFANLTFLDLNSDGFHERGGNAALAASSSTTNVTFSTLGLRASTAFELASLTARLSATLGWRHAFGDTTPVGRFAFDGGTPFGVEGVPIAEDALVAKAGLDLALSQSATLSVAYGGQFARRGSFDQNVSGKFSWRF</sequence>
<keyword evidence="3" id="KW-0540">Nuclease</keyword>
<evidence type="ECO:0000256" key="6">
    <source>
        <dbReference type="ARBA" id="ARBA00022763"/>
    </source>
</evidence>
<dbReference type="Proteomes" id="UP000237682">
    <property type="component" value="Unassembled WGS sequence"/>
</dbReference>
<dbReference type="GO" id="GO:0006281">
    <property type="term" value="P:DNA repair"/>
    <property type="evidence" value="ECO:0007669"/>
    <property type="project" value="UniProtKB-KW"/>
</dbReference>
<keyword evidence="7" id="KW-0378">Hydrolase</keyword>
<dbReference type="InterPro" id="IPR036709">
    <property type="entry name" value="Autotransporte_beta_dom_sf"/>
</dbReference>
<dbReference type="Gene3D" id="2.40.128.130">
    <property type="entry name" value="Autotransporter beta-domain"/>
    <property type="match status" value="1"/>
</dbReference>
<evidence type="ECO:0000256" key="1">
    <source>
        <dbReference type="ARBA" id="ARBA00001936"/>
    </source>
</evidence>
<dbReference type="PROSITE" id="PS51208">
    <property type="entry name" value="AUTOTRANSPORTER"/>
    <property type="match status" value="1"/>
</dbReference>
<organism evidence="11 12">
    <name type="scientific">Labrys okinawensis</name>
    <dbReference type="NCBI Taxonomy" id="346911"/>
    <lineage>
        <taxon>Bacteria</taxon>
        <taxon>Pseudomonadati</taxon>
        <taxon>Pseudomonadota</taxon>
        <taxon>Alphaproteobacteria</taxon>
        <taxon>Hyphomicrobiales</taxon>
        <taxon>Xanthobacteraceae</taxon>
        <taxon>Labrys</taxon>
    </lineage>
</organism>
<dbReference type="Pfam" id="PF03372">
    <property type="entry name" value="Exo_endo_phos"/>
    <property type="match status" value="1"/>
</dbReference>
<evidence type="ECO:0000256" key="9">
    <source>
        <dbReference type="ARBA" id="ARBA00023204"/>
    </source>
</evidence>
<evidence type="ECO:0000256" key="8">
    <source>
        <dbReference type="ARBA" id="ARBA00022842"/>
    </source>
</evidence>
<gene>
    <name evidence="11" type="ORF">C5L14_14760</name>
</gene>
<dbReference type="PANTHER" id="PTHR15822:SF4">
    <property type="entry name" value="TYROSYL-DNA PHOSPHODIESTERASE 2"/>
    <property type="match status" value="1"/>
</dbReference>
<dbReference type="InterPro" id="IPR005135">
    <property type="entry name" value="Endo/exonuclease/phosphatase"/>
</dbReference>
<dbReference type="NCBIfam" id="TIGR01414">
    <property type="entry name" value="autotrans_barl"/>
    <property type="match status" value="1"/>
</dbReference>
<keyword evidence="6" id="KW-0227">DNA damage</keyword>
<evidence type="ECO:0000256" key="3">
    <source>
        <dbReference type="ARBA" id="ARBA00022722"/>
    </source>
</evidence>
<evidence type="ECO:0000256" key="5">
    <source>
        <dbReference type="ARBA" id="ARBA00022729"/>
    </source>
</evidence>
<dbReference type="PANTHER" id="PTHR15822">
    <property type="entry name" value="TRAF AND TNF RECEPTOR-ASSOCIATED PROTEIN"/>
    <property type="match status" value="1"/>
</dbReference>
<evidence type="ECO:0000313" key="11">
    <source>
        <dbReference type="EMBL" id="PRH86588.1"/>
    </source>
</evidence>
<accession>A0A2S9QB70</accession>
<keyword evidence="8" id="KW-0460">Magnesium</keyword>
<comment type="cofactor">
    <cofactor evidence="2">
        <name>Mg(2+)</name>
        <dbReference type="ChEBI" id="CHEBI:18420"/>
    </cofactor>
</comment>
<evidence type="ECO:0000256" key="2">
    <source>
        <dbReference type="ARBA" id="ARBA00001946"/>
    </source>
</evidence>
<dbReference type="SUPFAM" id="SSF56219">
    <property type="entry name" value="DNase I-like"/>
    <property type="match status" value="1"/>
</dbReference>
<dbReference type="RefSeq" id="WP_105862818.1">
    <property type="nucleotide sequence ID" value="NZ_PUEJ01000005.1"/>
</dbReference>
<keyword evidence="4" id="KW-0479">Metal-binding</keyword>
<proteinExistence type="predicted"/>
<evidence type="ECO:0000259" key="10">
    <source>
        <dbReference type="PROSITE" id="PS51208"/>
    </source>
</evidence>
<keyword evidence="5" id="KW-0732">Signal</keyword>
<dbReference type="GO" id="GO:0019867">
    <property type="term" value="C:outer membrane"/>
    <property type="evidence" value="ECO:0007669"/>
    <property type="project" value="InterPro"/>
</dbReference>
<dbReference type="InterPro" id="IPR005546">
    <property type="entry name" value="Autotransporte_beta"/>
</dbReference>
<comment type="caution">
    <text evidence="11">The sequence shown here is derived from an EMBL/GenBank/DDBJ whole genome shotgun (WGS) entry which is preliminary data.</text>
</comment>
<dbReference type="GO" id="GO:0004518">
    <property type="term" value="F:nuclease activity"/>
    <property type="evidence" value="ECO:0007669"/>
    <property type="project" value="UniProtKB-KW"/>
</dbReference>
<dbReference type="SUPFAM" id="SSF103515">
    <property type="entry name" value="Autotransporter"/>
    <property type="match status" value="1"/>
</dbReference>
<protein>
    <submittedName>
        <fullName evidence="11">Autotransporter outer membrane beta-barrel domain-containing protein</fullName>
    </submittedName>
</protein>
<comment type="cofactor">
    <cofactor evidence="1">
        <name>Mn(2+)</name>
        <dbReference type="ChEBI" id="CHEBI:29035"/>
    </cofactor>
</comment>
<evidence type="ECO:0000256" key="4">
    <source>
        <dbReference type="ARBA" id="ARBA00022723"/>
    </source>
</evidence>
<dbReference type="SMART" id="SM00869">
    <property type="entry name" value="Autotransporter"/>
    <property type="match status" value="1"/>
</dbReference>
<reference evidence="11 12" key="1">
    <citation type="submission" date="2018-02" db="EMBL/GenBank/DDBJ databases">
        <title>Whole genome sequencing of endophytic bacterium.</title>
        <authorList>
            <person name="Eedara R."/>
            <person name="Podile A.R."/>
        </authorList>
    </citation>
    <scope>NUCLEOTIDE SEQUENCE [LARGE SCALE GENOMIC DNA]</scope>
    <source>
        <strain evidence="11 12">RP1T</strain>
    </source>
</reference>
<dbReference type="Gene3D" id="3.60.10.10">
    <property type="entry name" value="Endonuclease/exonuclease/phosphatase"/>
    <property type="match status" value="1"/>
</dbReference>
<dbReference type="InterPro" id="IPR036691">
    <property type="entry name" value="Endo/exonu/phosph_ase_sf"/>
</dbReference>
<dbReference type="EMBL" id="PUEJ01000005">
    <property type="protein sequence ID" value="PRH86588.1"/>
    <property type="molecule type" value="Genomic_DNA"/>
</dbReference>
<dbReference type="Pfam" id="PF03797">
    <property type="entry name" value="Autotransporter"/>
    <property type="match status" value="1"/>
</dbReference>
<dbReference type="Pfam" id="PF12951">
    <property type="entry name" value="PATR"/>
    <property type="match status" value="1"/>
</dbReference>
<dbReference type="GO" id="GO:0016787">
    <property type="term" value="F:hydrolase activity"/>
    <property type="evidence" value="ECO:0007669"/>
    <property type="project" value="UniProtKB-KW"/>
</dbReference>
<dbReference type="NCBIfam" id="TIGR02601">
    <property type="entry name" value="autotrns_rpt"/>
    <property type="match status" value="1"/>
</dbReference>
<dbReference type="InterPro" id="IPR006315">
    <property type="entry name" value="OM_autotransptr_brl_dom"/>
</dbReference>
<evidence type="ECO:0000256" key="7">
    <source>
        <dbReference type="ARBA" id="ARBA00022801"/>
    </source>
</evidence>
<dbReference type="OrthoDB" id="9804931at2"/>
<dbReference type="GO" id="GO:0046872">
    <property type="term" value="F:metal ion binding"/>
    <property type="evidence" value="ECO:0007669"/>
    <property type="project" value="UniProtKB-KW"/>
</dbReference>
<feature type="domain" description="Autotransporter" evidence="10">
    <location>
        <begin position="889"/>
        <end position="1164"/>
    </location>
</feature>
<name>A0A2S9QB70_9HYPH</name>
<dbReference type="AlphaFoldDB" id="A0A2S9QB70"/>
<keyword evidence="12" id="KW-1185">Reference proteome</keyword>
<dbReference type="SUPFAM" id="SSF51126">
    <property type="entry name" value="Pectin lyase-like"/>
    <property type="match status" value="1"/>
</dbReference>